<keyword evidence="8" id="KW-0223">Dioxygenase</keyword>
<evidence type="ECO:0000256" key="1">
    <source>
        <dbReference type="ARBA" id="ARBA00001962"/>
    </source>
</evidence>
<dbReference type="CDD" id="cd03469">
    <property type="entry name" value="Rieske_RO_Alpha_N"/>
    <property type="match status" value="1"/>
</dbReference>
<dbReference type="GO" id="GO:0051537">
    <property type="term" value="F:2 iron, 2 sulfur cluster binding"/>
    <property type="evidence" value="ECO:0007669"/>
    <property type="project" value="UniProtKB-KW"/>
</dbReference>
<keyword evidence="6" id="KW-0411">Iron-sulfur</keyword>
<dbReference type="PROSITE" id="PS51296">
    <property type="entry name" value="RIESKE"/>
    <property type="match status" value="1"/>
</dbReference>
<feature type="domain" description="Rieske" evidence="7">
    <location>
        <begin position="60"/>
        <end position="169"/>
    </location>
</feature>
<dbReference type="PANTHER" id="PTHR43756">
    <property type="entry name" value="CHOLINE MONOOXYGENASE, CHLOROPLASTIC"/>
    <property type="match status" value="1"/>
</dbReference>
<dbReference type="Pfam" id="PF00848">
    <property type="entry name" value="Ring_hydroxyl_A"/>
    <property type="match status" value="1"/>
</dbReference>
<dbReference type="Proteomes" id="UP000578569">
    <property type="component" value="Unassembled WGS sequence"/>
</dbReference>
<dbReference type="AlphaFoldDB" id="A0A839Z290"/>
<keyword evidence="3" id="KW-0479">Metal-binding</keyword>
<dbReference type="Pfam" id="PF00355">
    <property type="entry name" value="Rieske"/>
    <property type="match status" value="1"/>
</dbReference>
<sequence length="388" mass="43507">MCMAVPKPARHPTEGQVALAEALARGETWQGEEIHRLSTARYTDQARHELERELIFGKRPVPLIPSALLPHPDMAVAHDDYRRPLVITRDSEGEVHVLANSCAHRGTRLVDERRPIPARKIVCPYHAWVYRSDGSLAGLPRQDSFPGLCKDDHNLVRYAAHECGDIIWGAFGKDPDFSRLDALCEDLEALGLGDMALYKRRTHRVKANWKMVMDAFLESYHVKRLHQDTIAEYFADAVATGDVMGDHQRFAVGRTEYAAQVDTSDWQQVREVATFTYQIFPNGVLVVSPDYANLLVVMPGRKVNRCRVENFMLVPGDADPGEFAPRWEKSWRLLDEGTFGKEDFGAAALCQAGVDGGVQTEMLVGTLEAGMTRFHDLIDREIGIQASE</sequence>
<name>A0A839Z290_9SPHN</name>
<dbReference type="InterPro" id="IPR017941">
    <property type="entry name" value="Rieske_2Fe-2S"/>
</dbReference>
<evidence type="ECO:0000256" key="4">
    <source>
        <dbReference type="ARBA" id="ARBA00023002"/>
    </source>
</evidence>
<dbReference type="InterPro" id="IPR001663">
    <property type="entry name" value="Rng_hydr_dOase-A"/>
</dbReference>
<dbReference type="EMBL" id="JACICF010000001">
    <property type="protein sequence ID" value="MBB3764157.1"/>
    <property type="molecule type" value="Genomic_DNA"/>
</dbReference>
<comment type="caution">
    <text evidence="8">The sequence shown here is derived from an EMBL/GenBank/DDBJ whole genome shotgun (WGS) entry which is preliminary data.</text>
</comment>
<accession>A0A839Z290</accession>
<dbReference type="PRINTS" id="PR00090">
    <property type="entry name" value="RNGDIOXGNASE"/>
</dbReference>
<comment type="cofactor">
    <cofactor evidence="1">
        <name>Fe cation</name>
        <dbReference type="ChEBI" id="CHEBI:24875"/>
    </cofactor>
</comment>
<evidence type="ECO:0000259" key="7">
    <source>
        <dbReference type="PROSITE" id="PS51296"/>
    </source>
</evidence>
<evidence type="ECO:0000313" key="8">
    <source>
        <dbReference type="EMBL" id="MBB3764157.1"/>
    </source>
</evidence>
<dbReference type="Gene3D" id="3.90.380.10">
    <property type="entry name" value="Naphthalene 1,2-dioxygenase Alpha Subunit, Chain A, domain 1"/>
    <property type="match status" value="2"/>
</dbReference>
<proteinExistence type="predicted"/>
<dbReference type="InterPro" id="IPR015879">
    <property type="entry name" value="Ring_hydroxy_dOase_asu_C_dom"/>
</dbReference>
<dbReference type="SUPFAM" id="SSF50022">
    <property type="entry name" value="ISP domain"/>
    <property type="match status" value="1"/>
</dbReference>
<gene>
    <name evidence="8" type="ORF">FHS50_001180</name>
</gene>
<evidence type="ECO:0000313" key="9">
    <source>
        <dbReference type="Proteomes" id="UP000578569"/>
    </source>
</evidence>
<evidence type="ECO:0000256" key="2">
    <source>
        <dbReference type="ARBA" id="ARBA00022714"/>
    </source>
</evidence>
<dbReference type="SUPFAM" id="SSF55961">
    <property type="entry name" value="Bet v1-like"/>
    <property type="match status" value="1"/>
</dbReference>
<dbReference type="Gene3D" id="2.102.10.10">
    <property type="entry name" value="Rieske [2Fe-2S] iron-sulphur domain"/>
    <property type="match status" value="1"/>
</dbReference>
<dbReference type="GO" id="GO:0005506">
    <property type="term" value="F:iron ion binding"/>
    <property type="evidence" value="ECO:0007669"/>
    <property type="project" value="InterPro"/>
</dbReference>
<evidence type="ECO:0000256" key="6">
    <source>
        <dbReference type="ARBA" id="ARBA00023014"/>
    </source>
</evidence>
<protein>
    <submittedName>
        <fullName evidence="8">Phenylpropionate dioxygenase-like ring-hydroxylating dioxygenase large terminal subunit</fullName>
    </submittedName>
</protein>
<dbReference type="PANTHER" id="PTHR43756:SF5">
    <property type="entry name" value="CHOLINE MONOOXYGENASE, CHLOROPLASTIC"/>
    <property type="match status" value="1"/>
</dbReference>
<dbReference type="RefSeq" id="WP_183933439.1">
    <property type="nucleotide sequence ID" value="NZ_JACICF010000001.1"/>
</dbReference>
<keyword evidence="5" id="KW-0408">Iron</keyword>
<keyword evidence="2" id="KW-0001">2Fe-2S</keyword>
<evidence type="ECO:0000256" key="3">
    <source>
        <dbReference type="ARBA" id="ARBA00022723"/>
    </source>
</evidence>
<dbReference type="InterPro" id="IPR036922">
    <property type="entry name" value="Rieske_2Fe-2S_sf"/>
</dbReference>
<dbReference type="GO" id="GO:0051213">
    <property type="term" value="F:dioxygenase activity"/>
    <property type="evidence" value="ECO:0007669"/>
    <property type="project" value="UniProtKB-KW"/>
</dbReference>
<keyword evidence="4" id="KW-0560">Oxidoreductase</keyword>
<evidence type="ECO:0000256" key="5">
    <source>
        <dbReference type="ARBA" id="ARBA00023004"/>
    </source>
</evidence>
<keyword evidence="9" id="KW-1185">Reference proteome</keyword>
<organism evidence="8 9">
    <name type="scientific">Sphingomicrobium lutaoense</name>
    <dbReference type="NCBI Taxonomy" id="515949"/>
    <lineage>
        <taxon>Bacteria</taxon>
        <taxon>Pseudomonadati</taxon>
        <taxon>Pseudomonadota</taxon>
        <taxon>Alphaproteobacteria</taxon>
        <taxon>Sphingomonadales</taxon>
        <taxon>Sphingomonadaceae</taxon>
        <taxon>Sphingomicrobium</taxon>
    </lineage>
</organism>
<reference evidence="8 9" key="1">
    <citation type="submission" date="2020-08" db="EMBL/GenBank/DDBJ databases">
        <title>Genomic Encyclopedia of Type Strains, Phase IV (KMG-IV): sequencing the most valuable type-strain genomes for metagenomic binning, comparative biology and taxonomic classification.</title>
        <authorList>
            <person name="Goeker M."/>
        </authorList>
    </citation>
    <scope>NUCLEOTIDE SEQUENCE [LARGE SCALE GENOMIC DNA]</scope>
    <source>
        <strain evidence="8 9">DSM 24194</strain>
    </source>
</reference>